<accession>A0AAV3UWC2</accession>
<dbReference type="SUPFAM" id="SSF53850">
    <property type="entry name" value="Periplasmic binding protein-like II"/>
    <property type="match status" value="1"/>
</dbReference>
<proteinExistence type="inferred from homology"/>
<dbReference type="GO" id="GO:0003700">
    <property type="term" value="F:DNA-binding transcription factor activity"/>
    <property type="evidence" value="ECO:0007669"/>
    <property type="project" value="InterPro"/>
</dbReference>
<keyword evidence="4" id="KW-0804">Transcription</keyword>
<organism evidence="6 7">
    <name type="scientific">Paraglaciecola chathamensis S18K6</name>
    <dbReference type="NCBI Taxonomy" id="1127672"/>
    <lineage>
        <taxon>Bacteria</taxon>
        <taxon>Pseudomonadati</taxon>
        <taxon>Pseudomonadota</taxon>
        <taxon>Gammaproteobacteria</taxon>
        <taxon>Alteromonadales</taxon>
        <taxon>Alteromonadaceae</taxon>
        <taxon>Paraglaciecola</taxon>
    </lineage>
</organism>
<dbReference type="FunFam" id="1.10.10.10:FF:000001">
    <property type="entry name" value="LysR family transcriptional regulator"/>
    <property type="match status" value="1"/>
</dbReference>
<dbReference type="RefSeq" id="WP_007986781.1">
    <property type="nucleotide sequence ID" value="NZ_BAEM01000023.1"/>
</dbReference>
<evidence type="ECO:0000313" key="6">
    <source>
        <dbReference type="EMBL" id="GAC09578.1"/>
    </source>
</evidence>
<dbReference type="GO" id="GO:0043565">
    <property type="term" value="F:sequence-specific DNA binding"/>
    <property type="evidence" value="ECO:0007669"/>
    <property type="project" value="TreeGrafter"/>
</dbReference>
<sequence length="303" mass="34565">MSREHKKFERLILFSEVAKQLSFTRAAQVLSISRGYLSEQIRKLEQDMGKHLFIRSTRNVSLTEEGTQLLAGMNHIKRSLLELEREVRHDNDTLEGILRLTAPSQFAQRYLLDLCSAFQADYPAIRISLDCSYTTHDLNHNDFDLAFRATQTPPQNMVAKKLFDYRHMCCASPDYLAKNGTPNQLSDLRNHACLRQNMKAQWQFSGQNIPVDGPIAVTDNLILKKHALAGNGIILVPEYLVDKEIQQGLLVPLLTDYLQNDFAIHLIHPQLIQQSARLKAFIAFTKDYFDAMSRNANPGHCVL</sequence>
<dbReference type="EMBL" id="BAEM01000023">
    <property type="protein sequence ID" value="GAC09578.1"/>
    <property type="molecule type" value="Genomic_DNA"/>
</dbReference>
<evidence type="ECO:0000313" key="7">
    <source>
        <dbReference type="Proteomes" id="UP000006320"/>
    </source>
</evidence>
<dbReference type="InterPro" id="IPR005119">
    <property type="entry name" value="LysR_subst-bd"/>
</dbReference>
<dbReference type="Gene3D" id="3.40.190.290">
    <property type="match status" value="1"/>
</dbReference>
<dbReference type="InterPro" id="IPR000847">
    <property type="entry name" value="LysR_HTH_N"/>
</dbReference>
<protein>
    <submittedName>
        <fullName evidence="6">LysR family substrate binding transcriptional regulator</fullName>
    </submittedName>
</protein>
<dbReference type="InterPro" id="IPR036390">
    <property type="entry name" value="WH_DNA-bd_sf"/>
</dbReference>
<name>A0AAV3UWC2_9ALTE</name>
<gene>
    <name evidence="6" type="ORF">GCHA_1625</name>
</gene>
<reference evidence="6 7" key="1">
    <citation type="journal article" date="2017" name="Antonie Van Leeuwenhoek">
        <title>Rhizobium rhizosphaerae sp. nov., a novel species isolated from rice rhizosphere.</title>
        <authorList>
            <person name="Zhao J.J."/>
            <person name="Zhang J."/>
            <person name="Zhang R.J."/>
            <person name="Zhang C.W."/>
            <person name="Yin H.Q."/>
            <person name="Zhang X.X."/>
        </authorList>
    </citation>
    <scope>NUCLEOTIDE SEQUENCE [LARGE SCALE GENOMIC DNA]</scope>
    <source>
        <strain evidence="6 7">S18K6</strain>
    </source>
</reference>
<evidence type="ECO:0000256" key="2">
    <source>
        <dbReference type="ARBA" id="ARBA00023015"/>
    </source>
</evidence>
<dbReference type="PANTHER" id="PTHR30537">
    <property type="entry name" value="HTH-TYPE TRANSCRIPTIONAL REGULATOR"/>
    <property type="match status" value="1"/>
</dbReference>
<dbReference type="Gene3D" id="1.10.10.10">
    <property type="entry name" value="Winged helix-like DNA-binding domain superfamily/Winged helix DNA-binding domain"/>
    <property type="match status" value="1"/>
</dbReference>
<dbReference type="SUPFAM" id="SSF46785">
    <property type="entry name" value="Winged helix' DNA-binding domain"/>
    <property type="match status" value="1"/>
</dbReference>
<dbReference type="PRINTS" id="PR00039">
    <property type="entry name" value="HTHLYSR"/>
</dbReference>
<comment type="caution">
    <text evidence="6">The sequence shown here is derived from an EMBL/GenBank/DDBJ whole genome shotgun (WGS) entry which is preliminary data.</text>
</comment>
<dbReference type="Pfam" id="PF03466">
    <property type="entry name" value="LysR_substrate"/>
    <property type="match status" value="1"/>
</dbReference>
<dbReference type="CDD" id="cd08422">
    <property type="entry name" value="PBP2_CrgA_like"/>
    <property type="match status" value="1"/>
</dbReference>
<keyword evidence="2" id="KW-0805">Transcription regulation</keyword>
<dbReference type="InterPro" id="IPR058163">
    <property type="entry name" value="LysR-type_TF_proteobact-type"/>
</dbReference>
<feature type="domain" description="HTH lysR-type" evidence="5">
    <location>
        <begin position="7"/>
        <end position="63"/>
    </location>
</feature>
<dbReference type="GO" id="GO:0006351">
    <property type="term" value="P:DNA-templated transcription"/>
    <property type="evidence" value="ECO:0007669"/>
    <property type="project" value="TreeGrafter"/>
</dbReference>
<evidence type="ECO:0000256" key="3">
    <source>
        <dbReference type="ARBA" id="ARBA00023125"/>
    </source>
</evidence>
<dbReference type="AlphaFoldDB" id="A0AAV3UWC2"/>
<evidence type="ECO:0000256" key="1">
    <source>
        <dbReference type="ARBA" id="ARBA00009437"/>
    </source>
</evidence>
<comment type="similarity">
    <text evidence="1">Belongs to the LysR transcriptional regulatory family.</text>
</comment>
<evidence type="ECO:0000259" key="5">
    <source>
        <dbReference type="PROSITE" id="PS50931"/>
    </source>
</evidence>
<dbReference type="PANTHER" id="PTHR30537:SF5">
    <property type="entry name" value="HTH-TYPE TRANSCRIPTIONAL ACTIVATOR TTDR-RELATED"/>
    <property type="match status" value="1"/>
</dbReference>
<dbReference type="InterPro" id="IPR036388">
    <property type="entry name" value="WH-like_DNA-bd_sf"/>
</dbReference>
<dbReference type="Proteomes" id="UP000006320">
    <property type="component" value="Unassembled WGS sequence"/>
</dbReference>
<keyword evidence="3" id="KW-0238">DNA-binding</keyword>
<dbReference type="Pfam" id="PF00126">
    <property type="entry name" value="HTH_1"/>
    <property type="match status" value="1"/>
</dbReference>
<evidence type="ECO:0000256" key="4">
    <source>
        <dbReference type="ARBA" id="ARBA00023163"/>
    </source>
</evidence>
<dbReference type="PROSITE" id="PS50931">
    <property type="entry name" value="HTH_LYSR"/>
    <property type="match status" value="1"/>
</dbReference>